<dbReference type="KEGG" id="lbq:CKQ53_09315"/>
<proteinExistence type="predicted"/>
<name>A0AAD0SHC4_9GAMM</name>
<dbReference type="InterPro" id="IPR036388">
    <property type="entry name" value="WH-like_DNA-bd_sf"/>
</dbReference>
<sequence>MSLIVSEESHKTLSLKMDEELYEKTLKFIAQKGIKHLDIKIVQFHFRTGYFLAARVVERIRLEQGVTGKNINKD</sequence>
<evidence type="ECO:0000313" key="2">
    <source>
        <dbReference type="Proteomes" id="UP000263881"/>
    </source>
</evidence>
<dbReference type="Gene3D" id="1.10.10.10">
    <property type="entry name" value="Winged helix-like DNA-binding domain superfamily/Winged helix DNA-binding domain"/>
    <property type="match status" value="1"/>
</dbReference>
<reference evidence="1 2" key="1">
    <citation type="submission" date="2017-08" db="EMBL/GenBank/DDBJ databases">
        <title>Comparative genomics of bacteria isolated from necrotic lesions of AOD affected trees.</title>
        <authorList>
            <person name="Doonan J."/>
            <person name="Denman S."/>
            <person name="McDonald J.E."/>
        </authorList>
    </citation>
    <scope>NUCLEOTIDE SEQUENCE [LARGE SCALE GENOMIC DNA]</scope>
    <source>
        <strain evidence="1 2">477</strain>
    </source>
</reference>
<dbReference type="EMBL" id="CP023009">
    <property type="protein sequence ID" value="AXW87161.1"/>
    <property type="molecule type" value="Genomic_DNA"/>
</dbReference>
<evidence type="ECO:0000313" key="1">
    <source>
        <dbReference type="EMBL" id="AXW87161.1"/>
    </source>
</evidence>
<dbReference type="Proteomes" id="UP000263881">
    <property type="component" value="Chromosome"/>
</dbReference>
<dbReference type="AlphaFoldDB" id="A0AAD0SHC4"/>
<accession>A0AAD0SHC4</accession>
<organism evidence="1 2">
    <name type="scientific">Lonsdalea britannica</name>
    <dbReference type="NCBI Taxonomy" id="1082704"/>
    <lineage>
        <taxon>Bacteria</taxon>
        <taxon>Pseudomonadati</taxon>
        <taxon>Pseudomonadota</taxon>
        <taxon>Gammaproteobacteria</taxon>
        <taxon>Enterobacterales</taxon>
        <taxon>Pectobacteriaceae</taxon>
        <taxon>Lonsdalea</taxon>
    </lineage>
</organism>
<gene>
    <name evidence="1" type="ORF">CKQ53_09315</name>
</gene>
<protein>
    <submittedName>
        <fullName evidence="1">Uncharacterized protein</fullName>
    </submittedName>
</protein>
<keyword evidence="2" id="KW-1185">Reference proteome</keyword>